<evidence type="ECO:0000256" key="1">
    <source>
        <dbReference type="ARBA" id="ARBA00023277"/>
    </source>
</evidence>
<dbReference type="InterPro" id="IPR050312">
    <property type="entry name" value="IolE/XylAMocC-like"/>
</dbReference>
<evidence type="ECO:0000313" key="4">
    <source>
        <dbReference type="Proteomes" id="UP001139168"/>
    </source>
</evidence>
<comment type="caution">
    <text evidence="3">The sequence shown here is derived from an EMBL/GenBank/DDBJ whole genome shotgun (WGS) entry which is preliminary data.</text>
</comment>
<accession>A0ABS8GDM9</accession>
<dbReference type="Pfam" id="PF01261">
    <property type="entry name" value="AP_endonuc_2"/>
    <property type="match status" value="1"/>
</dbReference>
<dbReference type="PANTHER" id="PTHR12110:SF41">
    <property type="entry name" value="INOSOSE DEHYDRATASE"/>
    <property type="match status" value="1"/>
</dbReference>
<dbReference type="Proteomes" id="UP001139168">
    <property type="component" value="Unassembled WGS sequence"/>
</dbReference>
<name>A0ABS8GDM9_9MICC</name>
<organism evidence="3 4">
    <name type="scientific">Arthrobacter gengyunqii</name>
    <dbReference type="NCBI Taxonomy" id="2886940"/>
    <lineage>
        <taxon>Bacteria</taxon>
        <taxon>Bacillati</taxon>
        <taxon>Actinomycetota</taxon>
        <taxon>Actinomycetes</taxon>
        <taxon>Micrococcales</taxon>
        <taxon>Micrococcaceae</taxon>
        <taxon>Arthrobacter</taxon>
    </lineage>
</organism>
<keyword evidence="3" id="KW-0413">Isomerase</keyword>
<dbReference type="Gene3D" id="3.20.20.150">
    <property type="entry name" value="Divalent-metal-dependent TIM barrel enzymes"/>
    <property type="match status" value="1"/>
</dbReference>
<proteinExistence type="predicted"/>
<keyword evidence="4" id="KW-1185">Reference proteome</keyword>
<dbReference type="PANTHER" id="PTHR12110">
    <property type="entry name" value="HYDROXYPYRUVATE ISOMERASE"/>
    <property type="match status" value="1"/>
</dbReference>
<protein>
    <submittedName>
        <fullName evidence="3">Sugar phosphate isomerase/epimerase</fullName>
    </submittedName>
</protein>
<gene>
    <name evidence="3" type="ORF">LJ752_01505</name>
</gene>
<dbReference type="InterPro" id="IPR013022">
    <property type="entry name" value="Xyl_isomerase-like_TIM-brl"/>
</dbReference>
<feature type="domain" description="Xylose isomerase-like TIM barrel" evidence="2">
    <location>
        <begin position="40"/>
        <end position="232"/>
    </location>
</feature>
<dbReference type="GO" id="GO:0016853">
    <property type="term" value="F:isomerase activity"/>
    <property type="evidence" value="ECO:0007669"/>
    <property type="project" value="UniProtKB-KW"/>
</dbReference>
<reference evidence="3" key="1">
    <citation type="submission" date="2021-10" db="EMBL/GenBank/DDBJ databases">
        <title>Novel species in genus Arthrobacter.</title>
        <authorList>
            <person name="Liu Y."/>
        </authorList>
    </citation>
    <scope>NUCLEOTIDE SEQUENCE</scope>
    <source>
        <strain evidence="3">Zg-Y786</strain>
    </source>
</reference>
<dbReference type="SUPFAM" id="SSF51658">
    <property type="entry name" value="Xylose isomerase-like"/>
    <property type="match status" value="1"/>
</dbReference>
<dbReference type="EMBL" id="JAJFZQ010000001">
    <property type="protein sequence ID" value="MCC3264721.1"/>
    <property type="molecule type" value="Genomic_DNA"/>
</dbReference>
<dbReference type="InterPro" id="IPR036237">
    <property type="entry name" value="Xyl_isomerase-like_sf"/>
</dbReference>
<evidence type="ECO:0000259" key="2">
    <source>
        <dbReference type="Pfam" id="PF01261"/>
    </source>
</evidence>
<evidence type="ECO:0000313" key="3">
    <source>
        <dbReference type="EMBL" id="MCC3264721.1"/>
    </source>
</evidence>
<keyword evidence="1" id="KW-0119">Carbohydrate metabolism</keyword>
<sequence>MSEQHVIPTAVARASNLELSVQLYSVRDHVSKDLPGTLTRLADLGFRHVEPYNFVALAGDLRSALDATGLKAPSGHAPLLRENQHVIFEAAAALGISTVIEPLVPADQWATAEQVASTARALNAAAAIGAEHGIRVGYHNHEWELRTRLNGTTALEVLVEQLDPEVVLEVDTYWAAVGGEDPVALLDRLGDRVRLVHLKDGPISRDTAAQQPAGQGAMNTDAVVQAAVRNGVETGVIEFDAYSGDIFEALGSSLDYLEGGFVR</sequence>
<dbReference type="RefSeq" id="WP_227889564.1">
    <property type="nucleotide sequence ID" value="NZ_JAJFZQ010000001.1"/>
</dbReference>